<name>A0A0E9V121_ANGAN</name>
<dbReference type="EMBL" id="GBXM01037639">
    <property type="protein sequence ID" value="JAH70938.1"/>
    <property type="molecule type" value="Transcribed_RNA"/>
</dbReference>
<sequence>MPESKCNLKNTTKSLVFLFSSVFHHLTATMTKKCDA</sequence>
<accession>A0A0E9V121</accession>
<proteinExistence type="predicted"/>
<organism evidence="1">
    <name type="scientific">Anguilla anguilla</name>
    <name type="common">European freshwater eel</name>
    <name type="synonym">Muraena anguilla</name>
    <dbReference type="NCBI Taxonomy" id="7936"/>
    <lineage>
        <taxon>Eukaryota</taxon>
        <taxon>Metazoa</taxon>
        <taxon>Chordata</taxon>
        <taxon>Craniata</taxon>
        <taxon>Vertebrata</taxon>
        <taxon>Euteleostomi</taxon>
        <taxon>Actinopterygii</taxon>
        <taxon>Neopterygii</taxon>
        <taxon>Teleostei</taxon>
        <taxon>Anguilliformes</taxon>
        <taxon>Anguillidae</taxon>
        <taxon>Anguilla</taxon>
    </lineage>
</organism>
<protein>
    <submittedName>
        <fullName evidence="1">Uncharacterized protein</fullName>
    </submittedName>
</protein>
<reference evidence="1" key="2">
    <citation type="journal article" date="2015" name="Fish Shellfish Immunol.">
        <title>Early steps in the European eel (Anguilla anguilla)-Vibrio vulnificus interaction in the gills: Role of the RtxA13 toxin.</title>
        <authorList>
            <person name="Callol A."/>
            <person name="Pajuelo D."/>
            <person name="Ebbesson L."/>
            <person name="Teles M."/>
            <person name="MacKenzie S."/>
            <person name="Amaro C."/>
        </authorList>
    </citation>
    <scope>NUCLEOTIDE SEQUENCE</scope>
</reference>
<evidence type="ECO:0000313" key="1">
    <source>
        <dbReference type="EMBL" id="JAH70938.1"/>
    </source>
</evidence>
<dbReference type="AlphaFoldDB" id="A0A0E9V121"/>
<reference evidence="1" key="1">
    <citation type="submission" date="2014-11" db="EMBL/GenBank/DDBJ databases">
        <authorList>
            <person name="Amaro Gonzalez C."/>
        </authorList>
    </citation>
    <scope>NUCLEOTIDE SEQUENCE</scope>
</reference>